<dbReference type="EMBL" id="JANUCP010000005">
    <property type="protein sequence ID" value="MCS3920526.1"/>
    <property type="molecule type" value="Genomic_DNA"/>
</dbReference>
<dbReference type="Pfam" id="PF13365">
    <property type="entry name" value="Trypsin_2"/>
    <property type="match status" value="1"/>
</dbReference>
<feature type="transmembrane region" description="Helical" evidence="3">
    <location>
        <begin position="12"/>
        <end position="31"/>
    </location>
</feature>
<dbReference type="GO" id="GO:0008233">
    <property type="term" value="F:peptidase activity"/>
    <property type="evidence" value="ECO:0007669"/>
    <property type="project" value="UniProtKB-KW"/>
</dbReference>
<evidence type="ECO:0000256" key="2">
    <source>
        <dbReference type="ARBA" id="ARBA00022801"/>
    </source>
</evidence>
<dbReference type="RefSeq" id="WP_259100064.1">
    <property type="nucleotide sequence ID" value="NZ_CP130454.1"/>
</dbReference>
<dbReference type="Proteomes" id="UP001204798">
    <property type="component" value="Unassembled WGS sequence"/>
</dbReference>
<protein>
    <submittedName>
        <fullName evidence="5">S1-C subfamily serine protease</fullName>
    </submittedName>
</protein>
<accession>A0ABT2ERH7</accession>
<keyword evidence="3" id="KW-0472">Membrane</keyword>
<dbReference type="InterPro" id="IPR009003">
    <property type="entry name" value="Peptidase_S1_PA"/>
</dbReference>
<evidence type="ECO:0000256" key="1">
    <source>
        <dbReference type="ARBA" id="ARBA00022670"/>
    </source>
</evidence>
<dbReference type="PROSITE" id="PS50106">
    <property type="entry name" value="PDZ"/>
    <property type="match status" value="1"/>
</dbReference>
<evidence type="ECO:0000259" key="4">
    <source>
        <dbReference type="PROSITE" id="PS50106"/>
    </source>
</evidence>
<sequence>MRERTAWREILFWLFGVLVGAGLVNFGRWMGRQEVVLQNTQNQPVPFQPVSAPKVERVSEILSPPSPVDFWVPIVEKVGKAVVSIESEERLPGGQNAGSGVIFDGKRGLIVTNYHVTEGAKNLTVILKDGRRFNAKVLGSEPHVDIAVLQIPAHNLPEAKFGSSEGLKEGSWVIAIGNPFGFSNTVTVGVVSAKGRSLRDEGIFLDDLIQTDAAINPGNSGGALVNSKGEVVGINVAMRPGAQGIAFAIPIETVRDVVEQLLQHKEVRMPLLGVNYEMLPENERIKLGVPAERALLISSVRQGMPAERAGLKSGDVIIAINDAAVRDANHLRYAVRKAARSNQAVKLRIFRRGRVFDILVKPEWIPIRQIVRQR</sequence>
<comment type="caution">
    <text evidence="5">The sequence shown here is derived from an EMBL/GenBank/DDBJ whole genome shotgun (WGS) entry which is preliminary data.</text>
</comment>
<keyword evidence="3" id="KW-0812">Transmembrane</keyword>
<evidence type="ECO:0000313" key="5">
    <source>
        <dbReference type="EMBL" id="MCS3920526.1"/>
    </source>
</evidence>
<dbReference type="Gene3D" id="2.40.10.120">
    <property type="match status" value="1"/>
</dbReference>
<dbReference type="InterPro" id="IPR001940">
    <property type="entry name" value="Peptidase_S1C"/>
</dbReference>
<reference evidence="5 6" key="1">
    <citation type="submission" date="2022-08" db="EMBL/GenBank/DDBJ databases">
        <title>Bacterial and archaeal communities from various locations to study Microbial Dark Matter (Phase II).</title>
        <authorList>
            <person name="Stepanauskas R."/>
        </authorList>
    </citation>
    <scope>NUCLEOTIDE SEQUENCE [LARGE SCALE GENOMIC DNA]</scope>
    <source>
        <strain evidence="5 6">PD1</strain>
    </source>
</reference>
<keyword evidence="2" id="KW-0378">Hydrolase</keyword>
<keyword evidence="1 5" id="KW-0645">Protease</keyword>
<dbReference type="Gene3D" id="2.30.42.10">
    <property type="match status" value="1"/>
</dbReference>
<evidence type="ECO:0000313" key="6">
    <source>
        <dbReference type="Proteomes" id="UP001204798"/>
    </source>
</evidence>
<organism evidence="5 6">
    <name type="scientific">Candidatus Fervidibacter sacchari</name>
    <dbReference type="NCBI Taxonomy" id="1448929"/>
    <lineage>
        <taxon>Bacteria</taxon>
        <taxon>Candidatus Fervidibacterota</taxon>
        <taxon>Candidatus Fervidibacter</taxon>
    </lineage>
</organism>
<dbReference type="SMART" id="SM00228">
    <property type="entry name" value="PDZ"/>
    <property type="match status" value="1"/>
</dbReference>
<dbReference type="Pfam" id="PF13180">
    <property type="entry name" value="PDZ_2"/>
    <property type="match status" value="1"/>
</dbReference>
<dbReference type="CDD" id="cd06779">
    <property type="entry name" value="cpPDZ_Deg_HtrA-like"/>
    <property type="match status" value="1"/>
</dbReference>
<dbReference type="InterPro" id="IPR001478">
    <property type="entry name" value="PDZ"/>
</dbReference>
<evidence type="ECO:0000256" key="3">
    <source>
        <dbReference type="SAM" id="Phobius"/>
    </source>
</evidence>
<gene>
    <name evidence="5" type="ORF">M2350_002955</name>
</gene>
<keyword evidence="3" id="KW-1133">Transmembrane helix</keyword>
<keyword evidence="6" id="KW-1185">Reference proteome</keyword>
<dbReference type="PANTHER" id="PTHR43343">
    <property type="entry name" value="PEPTIDASE S12"/>
    <property type="match status" value="1"/>
</dbReference>
<proteinExistence type="predicted"/>
<dbReference type="SUPFAM" id="SSF50494">
    <property type="entry name" value="Trypsin-like serine proteases"/>
    <property type="match status" value="1"/>
</dbReference>
<dbReference type="SUPFAM" id="SSF50156">
    <property type="entry name" value="PDZ domain-like"/>
    <property type="match status" value="1"/>
</dbReference>
<dbReference type="PANTHER" id="PTHR43343:SF3">
    <property type="entry name" value="PROTEASE DO-LIKE 8, CHLOROPLASTIC"/>
    <property type="match status" value="1"/>
</dbReference>
<name>A0ABT2ERH7_9BACT</name>
<feature type="domain" description="PDZ" evidence="4">
    <location>
        <begin position="273"/>
        <end position="353"/>
    </location>
</feature>
<dbReference type="InterPro" id="IPR036034">
    <property type="entry name" value="PDZ_sf"/>
</dbReference>
<dbReference type="PRINTS" id="PR00834">
    <property type="entry name" value="PROTEASES2C"/>
</dbReference>
<dbReference type="GO" id="GO:0006508">
    <property type="term" value="P:proteolysis"/>
    <property type="evidence" value="ECO:0007669"/>
    <property type="project" value="UniProtKB-KW"/>
</dbReference>
<dbReference type="InterPro" id="IPR051201">
    <property type="entry name" value="Chloro_Bact_Ser_Proteases"/>
</dbReference>